<dbReference type="PANTHER" id="PTHR34989">
    <property type="entry name" value="PROTEIN HDED"/>
    <property type="match status" value="1"/>
</dbReference>
<feature type="transmembrane region" description="Helical" evidence="2">
    <location>
        <begin position="155"/>
        <end position="173"/>
    </location>
</feature>
<protein>
    <submittedName>
        <fullName evidence="3">Uncharacterized membrane protein HdeD (DUF308 family)</fullName>
    </submittedName>
</protein>
<dbReference type="RefSeq" id="WP_183548810.1">
    <property type="nucleotide sequence ID" value="NZ_BMQT01000008.1"/>
</dbReference>
<keyword evidence="2" id="KW-0472">Membrane</keyword>
<sequence length="210" mass="21595">MSSSDTPNADVHEPDPSVNVASAPRSAGSGGMLDGLGDYWGLVLAYGLTTTALGITLAVWPKQTLGVCAVIIAIQIIVSGVFRLISAIGGKAMEGGLRAVVGFSGALAIIVGLLFLRDPVQTVLLVTILLGIWWVVGGVVDILGAVLRPSSGRRGWDIFAGAITVLAGLVLLINPEVSLGALVVISCVWLIVIGIAAVVMSFRLRAENKG</sequence>
<dbReference type="InterPro" id="IPR005325">
    <property type="entry name" value="DUF308_memb"/>
</dbReference>
<feature type="transmembrane region" description="Helical" evidence="2">
    <location>
        <begin position="179"/>
        <end position="202"/>
    </location>
</feature>
<feature type="transmembrane region" description="Helical" evidence="2">
    <location>
        <begin position="39"/>
        <end position="58"/>
    </location>
</feature>
<reference evidence="3 4" key="1">
    <citation type="submission" date="2020-08" db="EMBL/GenBank/DDBJ databases">
        <title>Genomic Encyclopedia of Type Strains, Phase III (KMG-III): the genomes of soil and plant-associated and newly described type strains.</title>
        <authorList>
            <person name="Whitman W."/>
        </authorList>
    </citation>
    <scope>NUCLEOTIDE SEQUENCE [LARGE SCALE GENOMIC DNA]</scope>
    <source>
        <strain evidence="3 4">CECT 3302</strain>
    </source>
</reference>
<accession>A0A7W5FAB5</accession>
<feature type="transmembrane region" description="Helical" evidence="2">
    <location>
        <begin position="122"/>
        <end position="143"/>
    </location>
</feature>
<name>A0A7W5FAB5_9ACTN</name>
<dbReference type="PANTHER" id="PTHR34989:SF1">
    <property type="entry name" value="PROTEIN HDED"/>
    <property type="match status" value="1"/>
</dbReference>
<feature type="transmembrane region" description="Helical" evidence="2">
    <location>
        <begin position="97"/>
        <end position="116"/>
    </location>
</feature>
<evidence type="ECO:0000313" key="4">
    <source>
        <dbReference type="Proteomes" id="UP000577707"/>
    </source>
</evidence>
<evidence type="ECO:0000256" key="2">
    <source>
        <dbReference type="SAM" id="Phobius"/>
    </source>
</evidence>
<evidence type="ECO:0000313" key="3">
    <source>
        <dbReference type="EMBL" id="MBB3091103.1"/>
    </source>
</evidence>
<dbReference type="InterPro" id="IPR052712">
    <property type="entry name" value="Acid_resist_chaperone_HdeD"/>
</dbReference>
<evidence type="ECO:0000256" key="1">
    <source>
        <dbReference type="SAM" id="MobiDB-lite"/>
    </source>
</evidence>
<keyword evidence="4" id="KW-1185">Reference proteome</keyword>
<organism evidence="3 4">
    <name type="scientific">Nocardioides albus</name>
    <dbReference type="NCBI Taxonomy" id="1841"/>
    <lineage>
        <taxon>Bacteria</taxon>
        <taxon>Bacillati</taxon>
        <taxon>Actinomycetota</taxon>
        <taxon>Actinomycetes</taxon>
        <taxon>Propionibacteriales</taxon>
        <taxon>Nocardioidaceae</taxon>
        <taxon>Nocardioides</taxon>
    </lineage>
</organism>
<feature type="region of interest" description="Disordered" evidence="1">
    <location>
        <begin position="1"/>
        <end position="26"/>
    </location>
</feature>
<gene>
    <name evidence="3" type="ORF">FHS12_004068</name>
</gene>
<keyword evidence="2" id="KW-1133">Transmembrane helix</keyword>
<dbReference type="Pfam" id="PF03729">
    <property type="entry name" value="DUF308"/>
    <property type="match status" value="1"/>
</dbReference>
<dbReference type="Proteomes" id="UP000577707">
    <property type="component" value="Unassembled WGS sequence"/>
</dbReference>
<dbReference type="EMBL" id="JACHXG010000009">
    <property type="protein sequence ID" value="MBB3091103.1"/>
    <property type="molecule type" value="Genomic_DNA"/>
</dbReference>
<keyword evidence="2" id="KW-0812">Transmembrane</keyword>
<dbReference type="AlphaFoldDB" id="A0A7W5FAB5"/>
<feature type="transmembrane region" description="Helical" evidence="2">
    <location>
        <begin position="64"/>
        <end position="85"/>
    </location>
</feature>
<proteinExistence type="predicted"/>
<comment type="caution">
    <text evidence="3">The sequence shown here is derived from an EMBL/GenBank/DDBJ whole genome shotgun (WGS) entry which is preliminary data.</text>
</comment>
<dbReference type="GO" id="GO:0005886">
    <property type="term" value="C:plasma membrane"/>
    <property type="evidence" value="ECO:0007669"/>
    <property type="project" value="TreeGrafter"/>
</dbReference>